<feature type="coiled-coil region" evidence="4">
    <location>
        <begin position="336"/>
        <end position="363"/>
    </location>
</feature>
<dbReference type="InterPro" id="IPR051685">
    <property type="entry name" value="Ycf3/AcsC/BcsC/TPR_MFPF"/>
</dbReference>
<evidence type="ECO:0000313" key="5">
    <source>
        <dbReference type="EMBL" id="SHF29193.1"/>
    </source>
</evidence>
<dbReference type="PANTHER" id="PTHR44943:SF4">
    <property type="entry name" value="TPR REPEAT-CONTAINING PROTEIN MJ0798"/>
    <property type="match status" value="1"/>
</dbReference>
<dbReference type="InterPro" id="IPR019734">
    <property type="entry name" value="TPR_rpt"/>
</dbReference>
<reference evidence="5 6" key="1">
    <citation type="submission" date="2016-11" db="EMBL/GenBank/DDBJ databases">
        <authorList>
            <person name="Jaros S."/>
            <person name="Januszkiewicz K."/>
            <person name="Wedrychowicz H."/>
        </authorList>
    </citation>
    <scope>NUCLEOTIDE SEQUENCE [LARGE SCALE GENOMIC DNA]</scope>
    <source>
        <strain evidence="5 6">DSM 26883</strain>
    </source>
</reference>
<keyword evidence="6" id="KW-1185">Reference proteome</keyword>
<dbReference type="PANTHER" id="PTHR44943">
    <property type="entry name" value="CELLULOSE SYNTHASE OPERON PROTEIN C"/>
    <property type="match status" value="1"/>
</dbReference>
<dbReference type="STRING" id="871325.SAMN05444349_11551"/>
<name>A0A1M5AG05_9BACE</name>
<evidence type="ECO:0000256" key="2">
    <source>
        <dbReference type="ARBA" id="ARBA00022803"/>
    </source>
</evidence>
<dbReference type="Gene3D" id="1.25.40.10">
    <property type="entry name" value="Tetratricopeptide repeat domain"/>
    <property type="match status" value="2"/>
</dbReference>
<keyword evidence="4" id="KW-0175">Coiled coil</keyword>
<dbReference type="Pfam" id="PF14559">
    <property type="entry name" value="TPR_19"/>
    <property type="match status" value="1"/>
</dbReference>
<sequence length="445" mass="51997">MKQVLLLLFLCSTTTLLKAQRIDQIQETMANYDYETALSLIEQKEQTVPLLLQKGKALQGLRLNKEALTAYQEVISRDTTNTRAFIEAADCCRKLARNNQALKYYEQAIALAPKNKYARIQYITLLLSLEKYQEALKENNMMIETDSSTTILHLQAQCFEGMKQIIPAMDCYHKIQEKYPSDYLSAAKLCVLCITNSFYDEAIEVTEKYHQIDSTNIAINRLNALAYYLNKDYPNAIQRYKHLFDQGDNAFQTCFYLGISYYAIDKYYEAHAPLGAALKQQPENIDVLYYLGRTCAKTSWKKQGVEYLEKAINLTIPKDSVMLRLYTGMTDCYKMAQMYQKQIESIQERYKKYDRENHKLLYEIAYIYFYNLKDKKNTERYLEAFLKTCPKNEKENQTEENEEEGRMLVRGNYYNAAANWLKDLQSKQKIEDFFRNGQPVSAGKK</sequence>
<dbReference type="Proteomes" id="UP000184436">
    <property type="component" value="Unassembled WGS sequence"/>
</dbReference>
<evidence type="ECO:0000313" key="6">
    <source>
        <dbReference type="Proteomes" id="UP000184436"/>
    </source>
</evidence>
<dbReference type="InterPro" id="IPR011990">
    <property type="entry name" value="TPR-like_helical_dom_sf"/>
</dbReference>
<evidence type="ECO:0000256" key="4">
    <source>
        <dbReference type="SAM" id="Coils"/>
    </source>
</evidence>
<evidence type="ECO:0000256" key="3">
    <source>
        <dbReference type="PROSITE-ProRule" id="PRU00339"/>
    </source>
</evidence>
<dbReference type="SUPFAM" id="SSF48452">
    <property type="entry name" value="TPR-like"/>
    <property type="match status" value="1"/>
</dbReference>
<organism evidence="5 6">
    <name type="scientific">Bacteroides faecichinchillae</name>
    <dbReference type="NCBI Taxonomy" id="871325"/>
    <lineage>
        <taxon>Bacteria</taxon>
        <taxon>Pseudomonadati</taxon>
        <taxon>Bacteroidota</taxon>
        <taxon>Bacteroidia</taxon>
        <taxon>Bacteroidales</taxon>
        <taxon>Bacteroidaceae</taxon>
        <taxon>Bacteroides</taxon>
    </lineage>
</organism>
<dbReference type="AlphaFoldDB" id="A0A1M5AG05"/>
<keyword evidence="1" id="KW-0677">Repeat</keyword>
<feature type="repeat" description="TPR" evidence="3">
    <location>
        <begin position="82"/>
        <end position="115"/>
    </location>
</feature>
<dbReference type="SMART" id="SM00028">
    <property type="entry name" value="TPR"/>
    <property type="match status" value="4"/>
</dbReference>
<keyword evidence="2 3" id="KW-0802">TPR repeat</keyword>
<gene>
    <name evidence="5" type="ORF">SAMN05444349_11551</name>
</gene>
<proteinExistence type="predicted"/>
<dbReference type="PROSITE" id="PS50005">
    <property type="entry name" value="TPR"/>
    <property type="match status" value="1"/>
</dbReference>
<protein>
    <submittedName>
        <fullName evidence="5">Tetratricopeptide repeat-containing protein</fullName>
    </submittedName>
</protein>
<dbReference type="OrthoDB" id="1047513at2"/>
<dbReference type="EMBL" id="FQVD01000015">
    <property type="protein sequence ID" value="SHF29193.1"/>
    <property type="molecule type" value="Genomic_DNA"/>
</dbReference>
<evidence type="ECO:0000256" key="1">
    <source>
        <dbReference type="ARBA" id="ARBA00022737"/>
    </source>
</evidence>
<dbReference type="RefSeq" id="WP_025074845.1">
    <property type="nucleotide sequence ID" value="NZ_FQVD01000015.1"/>
</dbReference>
<accession>A0A1M5AG05</accession>